<feature type="compositionally biased region" description="Polar residues" evidence="1">
    <location>
        <begin position="799"/>
        <end position="809"/>
    </location>
</feature>
<dbReference type="AlphaFoldDB" id="A0A2G8S5I5"/>
<reference evidence="3 4" key="1">
    <citation type="journal article" date="2015" name="Sci. Rep.">
        <title>Chromosome-level genome map provides insights into diverse defense mechanisms in the medicinal fungus Ganoderma sinense.</title>
        <authorList>
            <person name="Zhu Y."/>
            <person name="Xu J."/>
            <person name="Sun C."/>
            <person name="Zhou S."/>
            <person name="Xu H."/>
            <person name="Nelson D.R."/>
            <person name="Qian J."/>
            <person name="Song J."/>
            <person name="Luo H."/>
            <person name="Xiang L."/>
            <person name="Li Y."/>
            <person name="Xu Z."/>
            <person name="Ji A."/>
            <person name="Wang L."/>
            <person name="Lu S."/>
            <person name="Hayward A."/>
            <person name="Sun W."/>
            <person name="Li X."/>
            <person name="Schwartz D.C."/>
            <person name="Wang Y."/>
            <person name="Chen S."/>
        </authorList>
    </citation>
    <scope>NUCLEOTIDE SEQUENCE [LARGE SCALE GENOMIC DNA]</scope>
    <source>
        <strain evidence="3 4">ZZ0214-1</strain>
    </source>
</reference>
<organism evidence="3 4">
    <name type="scientific">Ganoderma sinense ZZ0214-1</name>
    <dbReference type="NCBI Taxonomy" id="1077348"/>
    <lineage>
        <taxon>Eukaryota</taxon>
        <taxon>Fungi</taxon>
        <taxon>Dikarya</taxon>
        <taxon>Basidiomycota</taxon>
        <taxon>Agaricomycotina</taxon>
        <taxon>Agaricomycetes</taxon>
        <taxon>Polyporales</taxon>
        <taxon>Polyporaceae</taxon>
        <taxon>Ganoderma</taxon>
    </lineage>
</organism>
<dbReference type="Proteomes" id="UP000230002">
    <property type="component" value="Unassembled WGS sequence"/>
</dbReference>
<comment type="caution">
    <text evidence="3">The sequence shown here is derived from an EMBL/GenBank/DDBJ whole genome shotgun (WGS) entry which is preliminary data.</text>
</comment>
<sequence>MSSIERPSAPRTPPPPAEASEGHDDNRGQPSADESSRTFNNFTSSPLKHSIARPTNREDIEKHDVVLDTDVCEDFLTQHLRSPPSSLKLTATMKNHIAEIRKAGTLEKKMYKPIASLLTAISTKMYELLDLQKQKAHRDRYHLDDIEECHLKFIDHHSSAPTCFPNDALSDVKDAPDLLGVYDIKFFEDNKGTGGVYKGVPHHRVEAIVEAKSEKNGGGRRQAATYAYRHHQARPDRPGFYVLVIKTKWYQVLYSDPTGVFASPQTHWPETDLLAAYLYSHYHPPDRHFLWDGTIRWIEPLGPCSQPSWEITCDGKVYKNGQFIFIGEPWSRLTTAFNIEDPSGKRVIIKDSYRGTGRRFKEEDVLDHIHAEGDFLGVVRLKLHESVMDGKDYLAFDLKGEEEKRTRERWVLLDTGLRFLKARTVQDLLMAVYDTLEVHRSQLHLRNVLHRDMSSYNILMYPIWGDVEGREINQHLSPMIQDVLAGSTRPVEKRFPSCLSIDYDNAALLDSEDVSPDDLKHRTGTPMYIARSVCLGVVFTEWSCRSSPPMPELSEEARALYIGVHGEQRYERYLDIGGTLHGALPPDIRQQFKPRPVFRHRPEHDVESVYWSMVSALLRVHPKNVDREAQADGNMVKTWTLLLSHEIPDLRSKTHDVRQSIIGQTDDAWEALLLGDMKGIGYLLWEISQHLLPEYALWKDGLQPDHLHEAVQRLILQYLVDHKEPIELDPEYTRPITSSIKSAAPTKQVSTLGTTTGAVSPEKRLTRASARSSQTRVDAESATGDAGKGKSVDVDIIVQSGSSSGTRVSDASGPVVIEPKRKNVGHAGRGSKRLRDNAGLPQSIEEHSEDDA</sequence>
<keyword evidence="4" id="KW-1185">Reference proteome</keyword>
<dbReference type="InterPro" id="IPR040976">
    <property type="entry name" value="Pkinase_fungal"/>
</dbReference>
<name>A0A2G8S5I5_9APHY</name>
<gene>
    <name evidence="3" type="ORF">GSI_09044</name>
</gene>
<feature type="domain" description="Fungal-type protein kinase" evidence="2">
    <location>
        <begin position="403"/>
        <end position="612"/>
    </location>
</feature>
<evidence type="ECO:0000256" key="1">
    <source>
        <dbReference type="SAM" id="MobiDB-lite"/>
    </source>
</evidence>
<evidence type="ECO:0000313" key="3">
    <source>
        <dbReference type="EMBL" id="PIL28997.1"/>
    </source>
</evidence>
<evidence type="ECO:0000259" key="2">
    <source>
        <dbReference type="Pfam" id="PF17667"/>
    </source>
</evidence>
<feature type="compositionally biased region" description="Polar residues" evidence="1">
    <location>
        <begin position="28"/>
        <end position="47"/>
    </location>
</feature>
<accession>A0A2G8S5I5</accession>
<feature type="region of interest" description="Disordered" evidence="1">
    <location>
        <begin position="743"/>
        <end position="852"/>
    </location>
</feature>
<feature type="region of interest" description="Disordered" evidence="1">
    <location>
        <begin position="1"/>
        <end position="56"/>
    </location>
</feature>
<evidence type="ECO:0000313" key="4">
    <source>
        <dbReference type="Proteomes" id="UP000230002"/>
    </source>
</evidence>
<dbReference type="GO" id="GO:0004672">
    <property type="term" value="F:protein kinase activity"/>
    <property type="evidence" value="ECO:0007669"/>
    <property type="project" value="InterPro"/>
</dbReference>
<feature type="compositionally biased region" description="Polar residues" evidence="1">
    <location>
        <begin position="743"/>
        <end position="758"/>
    </location>
</feature>
<dbReference type="PROSITE" id="PS00109">
    <property type="entry name" value="PROTEIN_KINASE_TYR"/>
    <property type="match status" value="1"/>
</dbReference>
<dbReference type="OrthoDB" id="5569250at2759"/>
<protein>
    <recommendedName>
        <fullName evidence="2">Fungal-type protein kinase domain-containing protein</fullName>
    </recommendedName>
</protein>
<dbReference type="EMBL" id="AYKW01000023">
    <property type="protein sequence ID" value="PIL28997.1"/>
    <property type="molecule type" value="Genomic_DNA"/>
</dbReference>
<dbReference type="InterPro" id="IPR008266">
    <property type="entry name" value="Tyr_kinase_AS"/>
</dbReference>
<proteinExistence type="predicted"/>
<dbReference type="Pfam" id="PF17667">
    <property type="entry name" value="Pkinase_fungal"/>
    <property type="match status" value="1"/>
</dbReference>